<evidence type="ECO:0000313" key="1">
    <source>
        <dbReference type="EMBL" id="QEX22664.1"/>
    </source>
</evidence>
<dbReference type="Gene3D" id="1.10.10.10">
    <property type="entry name" value="Winged helix-like DNA-binding domain superfamily/Winged helix DNA-binding domain"/>
    <property type="match status" value="1"/>
</dbReference>
<dbReference type="KEGG" id="hadh:FRZ61_25960"/>
<protein>
    <submittedName>
        <fullName evidence="1">Uncharacterized protein</fullName>
    </submittedName>
</protein>
<evidence type="ECO:0000313" key="2">
    <source>
        <dbReference type="Proteomes" id="UP000325797"/>
    </source>
</evidence>
<dbReference type="Pfam" id="PF13412">
    <property type="entry name" value="HTH_24"/>
    <property type="match status" value="1"/>
</dbReference>
<proteinExistence type="predicted"/>
<dbReference type="InterPro" id="IPR036390">
    <property type="entry name" value="WH_DNA-bd_sf"/>
</dbReference>
<dbReference type="Proteomes" id="UP000325797">
    <property type="component" value="Chromosome"/>
</dbReference>
<dbReference type="InterPro" id="IPR036388">
    <property type="entry name" value="WH-like_DNA-bd_sf"/>
</dbReference>
<name>A0A5J6N087_9PROT</name>
<reference evidence="1 2" key="1">
    <citation type="submission" date="2019-08" db="EMBL/GenBank/DDBJ databases">
        <title>Hyperibacter terrae gen. nov., sp. nov. and Hyperibacter viscosus sp. nov., two new members in the family Rhodospirillaceae isolated from the rhizosphere of Hypericum perforatum.</title>
        <authorList>
            <person name="Noviana Z."/>
        </authorList>
    </citation>
    <scope>NUCLEOTIDE SEQUENCE [LARGE SCALE GENOMIC DNA]</scope>
    <source>
        <strain evidence="1 2">R5959</strain>
    </source>
</reference>
<gene>
    <name evidence="1" type="ORF">FRZ61_25960</name>
</gene>
<dbReference type="SUPFAM" id="SSF46785">
    <property type="entry name" value="Winged helix' DNA-binding domain"/>
    <property type="match status" value="1"/>
</dbReference>
<accession>A0A5J6N087</accession>
<organism evidence="1 2">
    <name type="scientific">Hypericibacter adhaerens</name>
    <dbReference type="NCBI Taxonomy" id="2602016"/>
    <lineage>
        <taxon>Bacteria</taxon>
        <taxon>Pseudomonadati</taxon>
        <taxon>Pseudomonadota</taxon>
        <taxon>Alphaproteobacteria</taxon>
        <taxon>Rhodospirillales</taxon>
        <taxon>Dongiaceae</taxon>
        <taxon>Hypericibacter</taxon>
    </lineage>
</organism>
<sequence>MICEGRVRLFKRVDRPSRYWQAAFNIPGRKRPVVKSSRVPDLAQATAWAERTLAMLMPARKAVIDRSAAMPAFIAADFAPTIRNAKRSVERELALRILEAFDRDPALSQRELARQLGISIGVANHYIGNCVRHGLVGKSNARPSRHSRPAYILTEKGRAQKDLLVSWHVERNLTFFRELRDQYERLCRVCIDRGFRRVVLVGTGDVAAIARLALADMGLSGVSMIEVDPQAIDRIAEAAGAERDGAFVVTDFAAPDRVFAVLCQIAGAGRVFAPPVLIGR</sequence>
<dbReference type="EMBL" id="CP042582">
    <property type="protein sequence ID" value="QEX22664.1"/>
    <property type="molecule type" value="Genomic_DNA"/>
</dbReference>
<keyword evidence="2" id="KW-1185">Reference proteome</keyword>
<dbReference type="AlphaFoldDB" id="A0A5J6N087"/>